<reference evidence="9" key="1">
    <citation type="submission" date="2020-06" db="EMBL/GenBank/DDBJ databases">
        <authorList>
            <consortium name="Plant Systems Biology data submission"/>
        </authorList>
    </citation>
    <scope>NUCLEOTIDE SEQUENCE</scope>
    <source>
        <strain evidence="9">D6</strain>
    </source>
</reference>
<name>A0A9N8DXV2_9STRA</name>
<dbReference type="EMBL" id="CAICTM010000375">
    <property type="protein sequence ID" value="CAB9509144.1"/>
    <property type="molecule type" value="Genomic_DNA"/>
</dbReference>
<evidence type="ECO:0000256" key="7">
    <source>
        <dbReference type="ARBA" id="ARBA00023128"/>
    </source>
</evidence>
<keyword evidence="8" id="KW-0472">Membrane</keyword>
<evidence type="ECO:0000256" key="5">
    <source>
        <dbReference type="ARBA" id="ARBA00022792"/>
    </source>
</evidence>
<keyword evidence="5" id="KW-0999">Mitochondrion inner membrane</keyword>
<dbReference type="InterPro" id="IPR006806">
    <property type="entry name" value="NDUFA5"/>
</dbReference>
<dbReference type="GO" id="GO:0022904">
    <property type="term" value="P:respiratory electron transport chain"/>
    <property type="evidence" value="ECO:0007669"/>
    <property type="project" value="InterPro"/>
</dbReference>
<keyword evidence="3" id="KW-0813">Transport</keyword>
<comment type="similarity">
    <text evidence="2">Belongs to the complex I NDUFA5 subunit family.</text>
</comment>
<keyword evidence="4" id="KW-0679">Respiratory chain</keyword>
<evidence type="ECO:0000256" key="2">
    <source>
        <dbReference type="ARBA" id="ARBA00010261"/>
    </source>
</evidence>
<organism evidence="9 10">
    <name type="scientific">Seminavis robusta</name>
    <dbReference type="NCBI Taxonomy" id="568900"/>
    <lineage>
        <taxon>Eukaryota</taxon>
        <taxon>Sar</taxon>
        <taxon>Stramenopiles</taxon>
        <taxon>Ochrophyta</taxon>
        <taxon>Bacillariophyta</taxon>
        <taxon>Bacillariophyceae</taxon>
        <taxon>Bacillariophycidae</taxon>
        <taxon>Naviculales</taxon>
        <taxon>Naviculaceae</taxon>
        <taxon>Seminavis</taxon>
    </lineage>
</organism>
<comment type="caution">
    <text evidence="9">The sequence shown here is derived from an EMBL/GenBank/DDBJ whole genome shotgun (WGS) entry which is preliminary data.</text>
</comment>
<evidence type="ECO:0000256" key="6">
    <source>
        <dbReference type="ARBA" id="ARBA00022982"/>
    </source>
</evidence>
<evidence type="ECO:0000256" key="8">
    <source>
        <dbReference type="ARBA" id="ARBA00023136"/>
    </source>
</evidence>
<comment type="subcellular location">
    <subcellularLocation>
        <location evidence="1">Mitochondrion inner membrane</location>
        <topology evidence="1">Peripheral membrane protein</topology>
        <orientation evidence="1">Matrix side</orientation>
    </subcellularLocation>
</comment>
<sequence>MASSILMRRALSRLATRSNVVATTSRRPTMVAFFSAQAETPTPGVGKYKTSTGLVGLAVEPDWYNVLIEKHQSLLDKMEASEMPETAQYRIDVTKWCNFTLKAVKSNPENPEAIEDICNMGQVEEMIEQADDEMAVLDMYLEDRIWELVEQANPTVDYNPDPTVDPMGADGDPDVADAIREGVEGLSKE</sequence>
<evidence type="ECO:0000313" key="10">
    <source>
        <dbReference type="Proteomes" id="UP001153069"/>
    </source>
</evidence>
<evidence type="ECO:0000256" key="4">
    <source>
        <dbReference type="ARBA" id="ARBA00022660"/>
    </source>
</evidence>
<dbReference type="PANTHER" id="PTHR12653">
    <property type="entry name" value="NADH-UBIQUINONE OXIDOREDUCTASE 13 KD-B SUBUNIT"/>
    <property type="match status" value="1"/>
</dbReference>
<keyword evidence="6" id="KW-0249">Electron transport</keyword>
<dbReference type="AlphaFoldDB" id="A0A9N8DXV2"/>
<proteinExistence type="inferred from homology"/>
<keyword evidence="7" id="KW-0496">Mitochondrion</keyword>
<gene>
    <name evidence="9" type="ORF">SEMRO_376_G129870.1</name>
</gene>
<dbReference type="Pfam" id="PF04716">
    <property type="entry name" value="ETC_C1_NDUFA5"/>
    <property type="match status" value="1"/>
</dbReference>
<dbReference type="Proteomes" id="UP001153069">
    <property type="component" value="Unassembled WGS sequence"/>
</dbReference>
<dbReference type="OrthoDB" id="286811at2759"/>
<keyword evidence="10" id="KW-1185">Reference proteome</keyword>
<protein>
    <submittedName>
        <fullName evidence="9">Probable NADH dehydrogenase [ubiquinone] 1 alpha subcomplex subunit 5</fullName>
    </submittedName>
</protein>
<dbReference type="GO" id="GO:0005743">
    <property type="term" value="C:mitochondrial inner membrane"/>
    <property type="evidence" value="ECO:0007669"/>
    <property type="project" value="UniProtKB-SubCell"/>
</dbReference>
<dbReference type="PANTHER" id="PTHR12653:SF0">
    <property type="entry name" value="NADH DEHYDROGENASE [UBIQUINONE] 1 ALPHA SUBCOMPLEX SUBUNIT 5"/>
    <property type="match status" value="1"/>
</dbReference>
<evidence type="ECO:0000313" key="9">
    <source>
        <dbReference type="EMBL" id="CAB9509144.1"/>
    </source>
</evidence>
<evidence type="ECO:0000256" key="3">
    <source>
        <dbReference type="ARBA" id="ARBA00022448"/>
    </source>
</evidence>
<accession>A0A9N8DXV2</accession>
<evidence type="ECO:0000256" key="1">
    <source>
        <dbReference type="ARBA" id="ARBA00004443"/>
    </source>
</evidence>